<proteinExistence type="predicted"/>
<evidence type="ECO:0000313" key="2">
    <source>
        <dbReference type="Proteomes" id="UP000036367"/>
    </source>
</evidence>
<protein>
    <submittedName>
        <fullName evidence="1">Uncharacterized protein</fullName>
    </submittedName>
</protein>
<keyword evidence="2" id="KW-1185">Reference proteome</keyword>
<organism evidence="1 2">
    <name type="scientific">Rhodopirellula islandica</name>
    <dbReference type="NCBI Taxonomy" id="595434"/>
    <lineage>
        <taxon>Bacteria</taxon>
        <taxon>Pseudomonadati</taxon>
        <taxon>Planctomycetota</taxon>
        <taxon>Planctomycetia</taxon>
        <taxon>Pirellulales</taxon>
        <taxon>Pirellulaceae</taxon>
        <taxon>Rhodopirellula</taxon>
    </lineage>
</organism>
<accession>A0A0J1BID8</accession>
<name>A0A0J1BID8_RHOIS</name>
<evidence type="ECO:0000313" key="1">
    <source>
        <dbReference type="EMBL" id="KLU06223.1"/>
    </source>
</evidence>
<sequence length="47" mass="5091">MLGATLVRSFPCSSFFVWGSGAVPYAKNREVVRCGNRGGQLDCMPPK</sequence>
<dbReference type="Proteomes" id="UP000036367">
    <property type="component" value="Unassembled WGS sequence"/>
</dbReference>
<comment type="caution">
    <text evidence="1">The sequence shown here is derived from an EMBL/GenBank/DDBJ whole genome shotgun (WGS) entry which is preliminary data.</text>
</comment>
<reference evidence="1" key="1">
    <citation type="submission" date="2015-05" db="EMBL/GenBank/DDBJ databases">
        <title>Permanent draft genome of Rhodopirellula islandicus K833.</title>
        <authorList>
            <person name="Kizina J."/>
            <person name="Richter M."/>
            <person name="Glockner F.O."/>
            <person name="Harder J."/>
        </authorList>
    </citation>
    <scope>NUCLEOTIDE SEQUENCE [LARGE SCALE GENOMIC DNA]</scope>
    <source>
        <strain evidence="1">K833</strain>
    </source>
</reference>
<dbReference type="AlphaFoldDB" id="A0A0J1BID8"/>
<gene>
    <name evidence="1" type="ORF">RISK_001434</name>
</gene>
<dbReference type="EMBL" id="LECT01000015">
    <property type="protein sequence ID" value="KLU06223.1"/>
    <property type="molecule type" value="Genomic_DNA"/>
</dbReference>